<dbReference type="PROSITE" id="PS50977">
    <property type="entry name" value="HTH_TETR_2"/>
    <property type="match status" value="1"/>
</dbReference>
<dbReference type="InterPro" id="IPR036271">
    <property type="entry name" value="Tet_transcr_reg_TetR-rel_C_sf"/>
</dbReference>
<name>A0ABN0RRW8_9FLAO</name>
<evidence type="ECO:0000256" key="3">
    <source>
        <dbReference type="ARBA" id="ARBA00023163"/>
    </source>
</evidence>
<dbReference type="PANTHER" id="PTHR47506">
    <property type="entry name" value="TRANSCRIPTIONAL REGULATORY PROTEIN"/>
    <property type="match status" value="1"/>
</dbReference>
<evidence type="ECO:0000259" key="5">
    <source>
        <dbReference type="PROSITE" id="PS50977"/>
    </source>
</evidence>
<gene>
    <name evidence="6" type="ORF">KLA_04557</name>
</gene>
<evidence type="ECO:0000313" key="7">
    <source>
        <dbReference type="Proteomes" id="UP000019275"/>
    </source>
</evidence>
<dbReference type="PRINTS" id="PR00455">
    <property type="entry name" value="HTHTETR"/>
</dbReference>
<reference evidence="6 7" key="1">
    <citation type="journal article" date="2014" name="Genome Announc.">
        <title>Draft Genome Sequence of the Carrageenan-Degrading Bacterium Cellulophaga sp. Strain KL-A, Isolated from Decaying Marine Algae.</title>
        <authorList>
            <person name="Shan D."/>
            <person name="Ying J."/>
            <person name="Li X."/>
            <person name="Gao Z."/>
            <person name="Wei G."/>
            <person name="Shao Z."/>
        </authorList>
    </citation>
    <scope>NUCLEOTIDE SEQUENCE [LARGE SCALE GENOMIC DNA]</scope>
    <source>
        <strain evidence="6 7">KL-A</strain>
    </source>
</reference>
<comment type="caution">
    <text evidence="6">The sequence shown here is derived from an EMBL/GenBank/DDBJ whole genome shotgun (WGS) entry which is preliminary data.</text>
</comment>
<evidence type="ECO:0000256" key="4">
    <source>
        <dbReference type="PROSITE-ProRule" id="PRU00335"/>
    </source>
</evidence>
<evidence type="ECO:0000313" key="6">
    <source>
        <dbReference type="EMBL" id="EWH14609.1"/>
    </source>
</evidence>
<proteinExistence type="predicted"/>
<dbReference type="SUPFAM" id="SSF48498">
    <property type="entry name" value="Tetracyclin repressor-like, C-terminal domain"/>
    <property type="match status" value="1"/>
</dbReference>
<evidence type="ECO:0000256" key="1">
    <source>
        <dbReference type="ARBA" id="ARBA00023015"/>
    </source>
</evidence>
<evidence type="ECO:0000256" key="2">
    <source>
        <dbReference type="ARBA" id="ARBA00023125"/>
    </source>
</evidence>
<dbReference type="Proteomes" id="UP000019275">
    <property type="component" value="Unassembled WGS sequence"/>
</dbReference>
<dbReference type="Gene3D" id="1.10.357.10">
    <property type="entry name" value="Tetracycline Repressor, domain 2"/>
    <property type="match status" value="1"/>
</dbReference>
<protein>
    <submittedName>
        <fullName evidence="6">TetR family transcriptional regulator</fullName>
    </submittedName>
</protein>
<dbReference type="InterPro" id="IPR009057">
    <property type="entry name" value="Homeodomain-like_sf"/>
</dbReference>
<accession>A0ABN0RRW8</accession>
<feature type="DNA-binding region" description="H-T-H motif" evidence="4">
    <location>
        <begin position="32"/>
        <end position="51"/>
    </location>
</feature>
<keyword evidence="2 4" id="KW-0238">DNA-binding</keyword>
<sequence length="182" mass="21781">MYVCSMKKPKPKERVLDVASNLFREQGFNSTGVNQIIKNSNVAKASFYDHFKSKDSLAFEYLTQRHIQWFEGLRNFIIEFETSEEKIIKSFEYLKFMNHQENFGGCVFLNMLSELKYKNIDAYEIIKNHKLELQHFFSDIVRDEHKSFLIYMLFESCLVESQVYRNQEIINKTIKYLKIKVL</sequence>
<dbReference type="SUPFAM" id="SSF46689">
    <property type="entry name" value="Homeodomain-like"/>
    <property type="match status" value="1"/>
</dbReference>
<dbReference type="PANTHER" id="PTHR47506:SF7">
    <property type="entry name" value="TRANSCRIPTIONAL REGULATORY PROTEIN"/>
    <property type="match status" value="1"/>
</dbReference>
<keyword evidence="3" id="KW-0804">Transcription</keyword>
<keyword evidence="7" id="KW-1185">Reference proteome</keyword>
<keyword evidence="1" id="KW-0805">Transcription regulation</keyword>
<dbReference type="EMBL" id="ARZX01000003">
    <property type="protein sequence ID" value="EWH14609.1"/>
    <property type="molecule type" value="Genomic_DNA"/>
</dbReference>
<dbReference type="InterPro" id="IPR001647">
    <property type="entry name" value="HTH_TetR"/>
</dbReference>
<feature type="domain" description="HTH tetR-type" evidence="5">
    <location>
        <begin position="9"/>
        <end position="69"/>
    </location>
</feature>
<dbReference type="Pfam" id="PF00440">
    <property type="entry name" value="TetR_N"/>
    <property type="match status" value="1"/>
</dbReference>
<organism evidence="6 7">
    <name type="scientific">Cellulophaga geojensis KL-A</name>
    <dbReference type="NCBI Taxonomy" id="1328323"/>
    <lineage>
        <taxon>Bacteria</taxon>
        <taxon>Pseudomonadati</taxon>
        <taxon>Bacteroidota</taxon>
        <taxon>Flavobacteriia</taxon>
        <taxon>Flavobacteriales</taxon>
        <taxon>Flavobacteriaceae</taxon>
        <taxon>Cellulophaga</taxon>
    </lineage>
</organism>